<dbReference type="GeneID" id="54474769"/>
<dbReference type="PANTHER" id="PTHR48022:SF57">
    <property type="entry name" value="MALTOSE TRANSPORTER, PUTATIVE (AFU_ORTHOLOGUE AFUA_4G00150)-RELATED"/>
    <property type="match status" value="1"/>
</dbReference>
<dbReference type="InterPro" id="IPR003663">
    <property type="entry name" value="Sugar/inositol_transpt"/>
</dbReference>
<evidence type="ECO:0000259" key="9">
    <source>
        <dbReference type="PROSITE" id="PS50850"/>
    </source>
</evidence>
<dbReference type="FunFam" id="1.20.1250.20:FF:000078">
    <property type="entry name" value="MFS maltose transporter, putative"/>
    <property type="match status" value="1"/>
</dbReference>
<dbReference type="NCBIfam" id="TIGR00879">
    <property type="entry name" value="SP"/>
    <property type="match status" value="1"/>
</dbReference>
<dbReference type="PANTHER" id="PTHR48022">
    <property type="entry name" value="PLASTIDIC GLUCOSE TRANSPORTER 4"/>
    <property type="match status" value="1"/>
</dbReference>
<organism evidence="10 11">
    <name type="scientific">Neohortaea acidophila</name>
    <dbReference type="NCBI Taxonomy" id="245834"/>
    <lineage>
        <taxon>Eukaryota</taxon>
        <taxon>Fungi</taxon>
        <taxon>Dikarya</taxon>
        <taxon>Ascomycota</taxon>
        <taxon>Pezizomycotina</taxon>
        <taxon>Dothideomycetes</taxon>
        <taxon>Dothideomycetidae</taxon>
        <taxon>Mycosphaerellales</taxon>
        <taxon>Teratosphaeriaceae</taxon>
        <taxon>Neohortaea</taxon>
    </lineage>
</organism>
<dbReference type="InterPro" id="IPR050360">
    <property type="entry name" value="MFS_Sugar_Transporters"/>
</dbReference>
<comment type="subcellular location">
    <subcellularLocation>
        <location evidence="1">Membrane</location>
        <topology evidence="1">Multi-pass membrane protein</topology>
    </subcellularLocation>
</comment>
<feature type="transmembrane region" description="Helical" evidence="8">
    <location>
        <begin position="453"/>
        <end position="470"/>
    </location>
</feature>
<sequence length="535" mass="59350">MERELDSKHQHDEETQKNNSIYAEKAEIQDYKADAIEAENIEHNQTVLQAVRAYPWATFWAVVFSCTIIMESYDVFLIGNFLGQPAFVHKYGVPFTGKGNVDGKVVVAKWQSSLQVSGQLGALIGVMIAGPITNAIGYRWTFIGGLMALNGFIFIFYFSNSLPFVFAAQIIEGLPWGLFIANAPAYCSEIVPIKLRAPATQMLQMFWAIGSIIVGGVTYVYRNGQDERNYKIPIALQWMFPTPLAILIFLAPESPWWLVRKGKLDQAAKSIGRLGRKSQVNIPETVAMMRRVVELEKSDKAPSHLELFKGTNLYRTLIVSGVYAAQNLTGNLIANQAVYFFEQAGISSNEAFALGLITSALQWVMVMCSWVLTSYFGRRPIYLWGSAVNCFLLIMLGVAASVGGGKAASLAQASLGLIVSVLFTLGAAPVSYALIGETSSIRLRPLTTGFGRAIYYIVEFPCIFLASYMLNPQQGDLGGKCGYVWGATALICTVVAFLYLPEFKGRSYREMDIMFNRRVPARKWKKYVVDINDDE</sequence>
<feature type="transmembrane region" description="Helical" evidence="8">
    <location>
        <begin position="381"/>
        <end position="404"/>
    </location>
</feature>
<dbReference type="SUPFAM" id="SSF103473">
    <property type="entry name" value="MFS general substrate transporter"/>
    <property type="match status" value="1"/>
</dbReference>
<dbReference type="GO" id="GO:0016020">
    <property type="term" value="C:membrane"/>
    <property type="evidence" value="ECO:0007669"/>
    <property type="project" value="UniProtKB-SubCell"/>
</dbReference>
<feature type="transmembrane region" description="Helical" evidence="8">
    <location>
        <begin position="351"/>
        <end position="372"/>
    </location>
</feature>
<evidence type="ECO:0000256" key="2">
    <source>
        <dbReference type="ARBA" id="ARBA00010992"/>
    </source>
</evidence>
<feature type="domain" description="Major facilitator superfamily (MFS) profile" evidence="9">
    <location>
        <begin position="60"/>
        <end position="504"/>
    </location>
</feature>
<evidence type="ECO:0000256" key="7">
    <source>
        <dbReference type="RuleBase" id="RU003346"/>
    </source>
</evidence>
<keyword evidence="4 8" id="KW-0812">Transmembrane</keyword>
<evidence type="ECO:0000313" key="11">
    <source>
        <dbReference type="Proteomes" id="UP000799767"/>
    </source>
</evidence>
<protein>
    <submittedName>
        <fullName evidence="10">Putative maltose permease MAL31</fullName>
    </submittedName>
</protein>
<dbReference type="Proteomes" id="UP000799767">
    <property type="component" value="Unassembled WGS sequence"/>
</dbReference>
<keyword evidence="11" id="KW-1185">Reference proteome</keyword>
<dbReference type="AlphaFoldDB" id="A0A6A6PS44"/>
<dbReference type="InterPro" id="IPR036259">
    <property type="entry name" value="MFS_trans_sf"/>
</dbReference>
<evidence type="ECO:0000256" key="4">
    <source>
        <dbReference type="ARBA" id="ARBA00022692"/>
    </source>
</evidence>
<dbReference type="InterPro" id="IPR005829">
    <property type="entry name" value="Sugar_transporter_CS"/>
</dbReference>
<dbReference type="Gene3D" id="1.20.1250.20">
    <property type="entry name" value="MFS general substrate transporter like domains"/>
    <property type="match status" value="1"/>
</dbReference>
<reference evidence="10" key="1">
    <citation type="journal article" date="2020" name="Stud. Mycol.">
        <title>101 Dothideomycetes genomes: a test case for predicting lifestyles and emergence of pathogens.</title>
        <authorList>
            <person name="Haridas S."/>
            <person name="Albert R."/>
            <person name="Binder M."/>
            <person name="Bloem J."/>
            <person name="Labutti K."/>
            <person name="Salamov A."/>
            <person name="Andreopoulos B."/>
            <person name="Baker S."/>
            <person name="Barry K."/>
            <person name="Bills G."/>
            <person name="Bluhm B."/>
            <person name="Cannon C."/>
            <person name="Castanera R."/>
            <person name="Culley D."/>
            <person name="Daum C."/>
            <person name="Ezra D."/>
            <person name="Gonzalez J."/>
            <person name="Henrissat B."/>
            <person name="Kuo A."/>
            <person name="Liang C."/>
            <person name="Lipzen A."/>
            <person name="Lutzoni F."/>
            <person name="Magnuson J."/>
            <person name="Mondo S."/>
            <person name="Nolan M."/>
            <person name="Ohm R."/>
            <person name="Pangilinan J."/>
            <person name="Park H.-J."/>
            <person name="Ramirez L."/>
            <person name="Alfaro M."/>
            <person name="Sun H."/>
            <person name="Tritt A."/>
            <person name="Yoshinaga Y."/>
            <person name="Zwiers L.-H."/>
            <person name="Turgeon B."/>
            <person name="Goodwin S."/>
            <person name="Spatafora J."/>
            <person name="Crous P."/>
            <person name="Grigoriev I."/>
        </authorList>
    </citation>
    <scope>NUCLEOTIDE SEQUENCE</scope>
    <source>
        <strain evidence="10">CBS 113389</strain>
    </source>
</reference>
<dbReference type="EMBL" id="MU001636">
    <property type="protein sequence ID" value="KAF2482484.1"/>
    <property type="molecule type" value="Genomic_DNA"/>
</dbReference>
<evidence type="ECO:0000256" key="3">
    <source>
        <dbReference type="ARBA" id="ARBA00022448"/>
    </source>
</evidence>
<keyword evidence="6 8" id="KW-0472">Membrane</keyword>
<dbReference type="GO" id="GO:0005351">
    <property type="term" value="F:carbohydrate:proton symporter activity"/>
    <property type="evidence" value="ECO:0007669"/>
    <property type="project" value="TreeGrafter"/>
</dbReference>
<dbReference type="InterPro" id="IPR020846">
    <property type="entry name" value="MFS_dom"/>
</dbReference>
<feature type="transmembrane region" description="Helical" evidence="8">
    <location>
        <begin position="482"/>
        <end position="501"/>
    </location>
</feature>
<evidence type="ECO:0000256" key="6">
    <source>
        <dbReference type="ARBA" id="ARBA00023136"/>
    </source>
</evidence>
<dbReference type="InterPro" id="IPR005828">
    <property type="entry name" value="MFS_sugar_transport-like"/>
</dbReference>
<dbReference type="PROSITE" id="PS50850">
    <property type="entry name" value="MFS"/>
    <property type="match status" value="1"/>
</dbReference>
<evidence type="ECO:0000256" key="5">
    <source>
        <dbReference type="ARBA" id="ARBA00022989"/>
    </source>
</evidence>
<name>A0A6A6PS44_9PEZI</name>
<evidence type="ECO:0000256" key="1">
    <source>
        <dbReference type="ARBA" id="ARBA00004141"/>
    </source>
</evidence>
<dbReference type="PROSITE" id="PS00217">
    <property type="entry name" value="SUGAR_TRANSPORT_2"/>
    <property type="match status" value="1"/>
</dbReference>
<keyword evidence="3 7" id="KW-0813">Transport</keyword>
<evidence type="ECO:0000313" key="10">
    <source>
        <dbReference type="EMBL" id="KAF2482484.1"/>
    </source>
</evidence>
<feature type="transmembrane region" description="Helical" evidence="8">
    <location>
        <begin position="202"/>
        <end position="221"/>
    </location>
</feature>
<dbReference type="RefSeq" id="XP_033589054.1">
    <property type="nucleotide sequence ID" value="XM_033733767.1"/>
</dbReference>
<comment type="similarity">
    <text evidence="2 7">Belongs to the major facilitator superfamily. Sugar transporter (TC 2.A.1.1) family.</text>
</comment>
<dbReference type="Pfam" id="PF00083">
    <property type="entry name" value="Sugar_tr"/>
    <property type="match status" value="1"/>
</dbReference>
<proteinExistence type="inferred from homology"/>
<keyword evidence="5 8" id="KW-1133">Transmembrane helix</keyword>
<feature type="transmembrane region" description="Helical" evidence="8">
    <location>
        <begin position="233"/>
        <end position="251"/>
    </location>
</feature>
<dbReference type="OrthoDB" id="6612291at2759"/>
<evidence type="ECO:0000256" key="8">
    <source>
        <dbReference type="SAM" id="Phobius"/>
    </source>
</evidence>
<feature type="transmembrane region" description="Helical" evidence="8">
    <location>
        <begin position="410"/>
        <end position="432"/>
    </location>
</feature>
<accession>A0A6A6PS44</accession>
<gene>
    <name evidence="10" type="ORF">BDY17DRAFT_298604</name>
</gene>